<sequence>MLSTPFTPLTLAIRRSLPLPILLRDSEASSLLHHHRLAPTAGSLKMGPKVLFLFEVFPFYLFSLNMIMMHPNRCK</sequence>
<organism evidence="2 3">
    <name type="scientific">Paenibacillus alvei</name>
    <name type="common">Bacillus alvei</name>
    <dbReference type="NCBI Taxonomy" id="44250"/>
    <lineage>
        <taxon>Bacteria</taxon>
        <taxon>Bacillati</taxon>
        <taxon>Bacillota</taxon>
        <taxon>Bacilli</taxon>
        <taxon>Bacillales</taxon>
        <taxon>Paenibacillaceae</taxon>
        <taxon>Paenibacillus</taxon>
    </lineage>
</organism>
<dbReference type="Proteomes" id="UP000304148">
    <property type="component" value="Chromosome"/>
</dbReference>
<dbReference type="EMBL" id="LS992241">
    <property type="protein sequence ID" value="SYX82478.1"/>
    <property type="molecule type" value="Genomic_DNA"/>
</dbReference>
<keyword evidence="1" id="KW-1133">Transmembrane helix</keyword>
<keyword evidence="1" id="KW-0472">Membrane</keyword>
<keyword evidence="1" id="KW-0812">Transmembrane</keyword>
<evidence type="ECO:0000313" key="3">
    <source>
        <dbReference type="Proteomes" id="UP000304148"/>
    </source>
</evidence>
<feature type="transmembrane region" description="Helical" evidence="1">
    <location>
        <begin position="50"/>
        <end position="68"/>
    </location>
</feature>
<accession>A0A383R6B3</accession>
<reference evidence="3" key="1">
    <citation type="submission" date="2018-08" db="EMBL/GenBank/DDBJ databases">
        <authorList>
            <person name="Chevrot R."/>
        </authorList>
    </citation>
    <scope>NUCLEOTIDE SEQUENCE [LARGE SCALE GENOMIC DNA]</scope>
</reference>
<name>A0A383R6B3_PAEAL</name>
<gene>
    <name evidence="2" type="ORF">PBLR_10900</name>
</gene>
<protein>
    <submittedName>
        <fullName evidence="2">Uncharacterized protein</fullName>
    </submittedName>
</protein>
<evidence type="ECO:0000313" key="2">
    <source>
        <dbReference type="EMBL" id="SYX82478.1"/>
    </source>
</evidence>
<evidence type="ECO:0000256" key="1">
    <source>
        <dbReference type="SAM" id="Phobius"/>
    </source>
</evidence>
<dbReference type="AlphaFoldDB" id="A0A383R6B3"/>
<proteinExistence type="predicted"/>